<reference evidence="1 2" key="1">
    <citation type="submission" date="2012-05" db="EMBL/GenBank/DDBJ databases">
        <title>Recombination and specialization in a pathogen metapopulation.</title>
        <authorList>
            <person name="Gardiner A."/>
            <person name="Kemen E."/>
            <person name="Schultz-Larsen T."/>
            <person name="MacLean D."/>
            <person name="Van Oosterhout C."/>
            <person name="Jones J.D.G."/>
        </authorList>
    </citation>
    <scope>NUCLEOTIDE SEQUENCE [LARGE SCALE GENOMIC DNA]</scope>
    <source>
        <strain evidence="1 2">Ac Nc2</strain>
    </source>
</reference>
<keyword evidence="2" id="KW-1185">Reference proteome</keyword>
<protein>
    <submittedName>
        <fullName evidence="1">Uncharacterized protein</fullName>
    </submittedName>
</protein>
<dbReference type="AlphaFoldDB" id="A0A024FVM6"/>
<organism evidence="1 2">
    <name type="scientific">Albugo candida</name>
    <dbReference type="NCBI Taxonomy" id="65357"/>
    <lineage>
        <taxon>Eukaryota</taxon>
        <taxon>Sar</taxon>
        <taxon>Stramenopiles</taxon>
        <taxon>Oomycota</taxon>
        <taxon>Peronosporomycetes</taxon>
        <taxon>Albuginales</taxon>
        <taxon>Albuginaceae</taxon>
        <taxon>Albugo</taxon>
    </lineage>
</organism>
<proteinExistence type="predicted"/>
<dbReference type="EMBL" id="CAIX01000356">
    <property type="protein sequence ID" value="CCI10714.1"/>
    <property type="molecule type" value="Genomic_DNA"/>
</dbReference>
<sequence>MDGVQFTYFWVSAMIGSPENLLRDVRKNVALLLSTGKRRLRTITNESIAIKALHTQSFLTSILYIYHSLWRSCSLTKQRTTEKYLRQNSHTFDYNNLEHCCSARSKAFSGFSSAQSSSSIFFVSFNYESIHATINFPRLSIMHLLRAAEWGC</sequence>
<gene>
    <name evidence="1" type="ORF">BN9_113350</name>
</gene>
<evidence type="ECO:0000313" key="1">
    <source>
        <dbReference type="EMBL" id="CCI10714.1"/>
    </source>
</evidence>
<comment type="caution">
    <text evidence="1">The sequence shown here is derived from an EMBL/GenBank/DDBJ whole genome shotgun (WGS) entry which is preliminary data.</text>
</comment>
<evidence type="ECO:0000313" key="2">
    <source>
        <dbReference type="Proteomes" id="UP000053237"/>
    </source>
</evidence>
<dbReference type="InParanoid" id="A0A024FVM6"/>
<dbReference type="Proteomes" id="UP000053237">
    <property type="component" value="Unassembled WGS sequence"/>
</dbReference>
<name>A0A024FVM6_9STRA</name>
<accession>A0A024FVM6</accession>